<dbReference type="EMBL" id="BAABGA010000075">
    <property type="protein sequence ID" value="GAA4465547.1"/>
    <property type="molecule type" value="Genomic_DNA"/>
</dbReference>
<evidence type="ECO:0000313" key="1">
    <source>
        <dbReference type="EMBL" id="GAA4465547.1"/>
    </source>
</evidence>
<comment type="caution">
    <text evidence="1">The sequence shown here is derived from an EMBL/GenBank/DDBJ whole genome shotgun (WGS) entry which is preliminary data.</text>
</comment>
<keyword evidence="2" id="KW-1185">Reference proteome</keyword>
<name>A0ABP8NDJ4_9BACT</name>
<sequence length="50" mass="5930">MFDTNANDRIDPRARNDNAEWKQRMVGTSFKRRFWGGWRVEGGGWNAEEI</sequence>
<evidence type="ECO:0000313" key="2">
    <source>
        <dbReference type="Proteomes" id="UP001500840"/>
    </source>
</evidence>
<accession>A0ABP8NDJ4</accession>
<organism evidence="1 2">
    <name type="scientific">Novipirellula rosea</name>
    <dbReference type="NCBI Taxonomy" id="1031540"/>
    <lineage>
        <taxon>Bacteria</taxon>
        <taxon>Pseudomonadati</taxon>
        <taxon>Planctomycetota</taxon>
        <taxon>Planctomycetia</taxon>
        <taxon>Pirellulales</taxon>
        <taxon>Pirellulaceae</taxon>
        <taxon>Novipirellula</taxon>
    </lineage>
</organism>
<proteinExistence type="predicted"/>
<dbReference type="Proteomes" id="UP001500840">
    <property type="component" value="Unassembled WGS sequence"/>
</dbReference>
<gene>
    <name evidence="1" type="ORF">GCM10023156_53440</name>
</gene>
<reference evidence="2" key="1">
    <citation type="journal article" date="2019" name="Int. J. Syst. Evol. Microbiol.">
        <title>The Global Catalogue of Microorganisms (GCM) 10K type strain sequencing project: providing services to taxonomists for standard genome sequencing and annotation.</title>
        <authorList>
            <consortium name="The Broad Institute Genomics Platform"/>
            <consortium name="The Broad Institute Genome Sequencing Center for Infectious Disease"/>
            <person name="Wu L."/>
            <person name="Ma J."/>
        </authorList>
    </citation>
    <scope>NUCLEOTIDE SEQUENCE [LARGE SCALE GENOMIC DNA]</scope>
    <source>
        <strain evidence="2">JCM 17759</strain>
    </source>
</reference>
<protein>
    <submittedName>
        <fullName evidence="1">Uncharacterized protein</fullName>
    </submittedName>
</protein>